<sequence length="787" mass="85925">MEHPSEERRVNRAADVSAVPLTLLTLLIPRLAEPAAVLDESATVVAANEALSTLAGGDGELVDESLTAVFPALTGDAIERNIERPGEYVTVRTGDEPERWVEFGFDRHGAYVLCVGHDVTGYRAKEHRLEEHERVLDTIHDAVYTLDHEATIRSVNGAVETLTGYDAEELVGADVSLLVDEATVERGQELTRALRDGERDVATLSSELTTADGETVPIETQFATAPRENGPDRHVGVVRDIADRQAFAETLASVQRATRELLYAETSEAVAEHIVGTATEVLSLSGATLYLFDARRNVLWPAGAAGVAGTDERQALCGEDEGVVRDVFLEGTERSVDSGDRYQPLGDHGVFHTVAAEPDDRTHELVELLARSARAALERVGREATLREREATHRRQAERVAELERVLAVLRRTTRSLVDADSVEAVEQGVCAALTESDWVSFAWIGRVDADGVDPRTWAGRGSNYLEAVSLSTADPDGPPAVRTARSNELTTVDAIAEDIREQRWRTAAIARDFQAVISVPLRVDGVSYGVLSVYANRPVEFREPLTSVFADLGDSVANAVREHELRTRYASDSAVELSLTIAVPDSPLGRLAAVLDTTVHGEAVIPVDGTATRLFLHVPDTDAETVADAVTTVQHVDSVVTVADDDRYELLAREPTVVGRLMRHGARLGEVRVADDEMELTVVLAAETDVRTFIDQTAEFCEGVQLTARRERPSPTHRGGVRDSLEAQLTDRQLEVLRTAYSSGFFEWPRTTTGEGVAEMLDVSQPTVNRHLRVSQRKLLELVFDD</sequence>
<gene>
    <name evidence="4" type="ORF">NDI56_00075</name>
</gene>
<organism evidence="4 5">
    <name type="scientific">Haloarcula saliterrae</name>
    <dbReference type="NCBI Taxonomy" id="2950534"/>
    <lineage>
        <taxon>Archaea</taxon>
        <taxon>Methanobacteriati</taxon>
        <taxon>Methanobacteriota</taxon>
        <taxon>Stenosarchaea group</taxon>
        <taxon>Halobacteria</taxon>
        <taxon>Halobacteriales</taxon>
        <taxon>Haloarculaceae</taxon>
        <taxon>Haloarcula</taxon>
    </lineage>
</organism>
<reference evidence="4 5" key="1">
    <citation type="submission" date="2022-06" db="EMBL/GenBank/DDBJ databases">
        <title>Haloarcula sp. a new haloarchaeum isolate from saline soil.</title>
        <authorList>
            <person name="Strakova D."/>
            <person name="Galisteo C."/>
            <person name="Sanchez-Porro C."/>
            <person name="Ventosa A."/>
        </authorList>
    </citation>
    <scope>NUCLEOTIDE SEQUENCE [LARGE SCALE GENOMIC DNA]</scope>
    <source>
        <strain evidence="4 5">S1CR25-12</strain>
    </source>
</reference>
<dbReference type="Gene3D" id="3.30.450.40">
    <property type="match status" value="1"/>
</dbReference>
<dbReference type="RefSeq" id="WP_310917351.1">
    <property type="nucleotide sequence ID" value="NZ_JAMQON010000001.1"/>
</dbReference>
<dbReference type="InterPro" id="IPR013767">
    <property type="entry name" value="PAS_fold"/>
</dbReference>
<dbReference type="SUPFAM" id="SSF55781">
    <property type="entry name" value="GAF domain-like"/>
    <property type="match status" value="2"/>
</dbReference>
<dbReference type="PROSITE" id="PS50112">
    <property type="entry name" value="PAS"/>
    <property type="match status" value="1"/>
</dbReference>
<dbReference type="EMBL" id="JAMQON010000001">
    <property type="protein sequence ID" value="MDS0257796.1"/>
    <property type="molecule type" value="Genomic_DNA"/>
</dbReference>
<dbReference type="InterPro" id="IPR029016">
    <property type="entry name" value="GAF-like_dom_sf"/>
</dbReference>
<evidence type="ECO:0000313" key="5">
    <source>
        <dbReference type="Proteomes" id="UP001259659"/>
    </source>
</evidence>
<accession>A0ABU2F7S1</accession>
<dbReference type="SUPFAM" id="SSF55785">
    <property type="entry name" value="PYP-like sensor domain (PAS domain)"/>
    <property type="match status" value="1"/>
</dbReference>
<dbReference type="InterPro" id="IPR003018">
    <property type="entry name" value="GAF"/>
</dbReference>
<dbReference type="InterPro" id="IPR035965">
    <property type="entry name" value="PAS-like_dom_sf"/>
</dbReference>
<dbReference type="Gene3D" id="3.30.450.20">
    <property type="entry name" value="PAS domain"/>
    <property type="match status" value="2"/>
</dbReference>
<dbReference type="PANTHER" id="PTHR34236:SF1">
    <property type="entry name" value="DIMETHYL SULFOXIDE REDUCTASE TRANSCRIPTIONAL ACTIVATOR"/>
    <property type="match status" value="1"/>
</dbReference>
<protein>
    <submittedName>
        <fullName evidence="4">Helix-turn-helix domain-containing protein</fullName>
    </submittedName>
</protein>
<keyword evidence="5" id="KW-1185">Reference proteome</keyword>
<dbReference type="PANTHER" id="PTHR34236">
    <property type="entry name" value="DIMETHYL SULFOXIDE REDUCTASE TRANSCRIPTIONAL ACTIVATOR"/>
    <property type="match status" value="1"/>
</dbReference>
<evidence type="ECO:0000259" key="3">
    <source>
        <dbReference type="PROSITE" id="PS50112"/>
    </source>
</evidence>
<evidence type="ECO:0000313" key="4">
    <source>
        <dbReference type="EMBL" id="MDS0257796.1"/>
    </source>
</evidence>
<keyword evidence="1" id="KW-0805">Transcription regulation</keyword>
<name>A0ABU2F7S1_9EURY</name>
<feature type="domain" description="PAS" evidence="3">
    <location>
        <begin position="128"/>
        <end position="197"/>
    </location>
</feature>
<dbReference type="Gene3D" id="1.10.10.10">
    <property type="entry name" value="Winged helix-like DNA-binding domain superfamily/Winged helix DNA-binding domain"/>
    <property type="match status" value="1"/>
</dbReference>
<dbReference type="InterPro" id="IPR007050">
    <property type="entry name" value="HTH_bacterioopsin"/>
</dbReference>
<dbReference type="InterPro" id="IPR036388">
    <property type="entry name" value="WH-like_DNA-bd_sf"/>
</dbReference>
<dbReference type="Pfam" id="PF04967">
    <property type="entry name" value="HTH_10"/>
    <property type="match status" value="1"/>
</dbReference>
<dbReference type="Proteomes" id="UP001259659">
    <property type="component" value="Unassembled WGS sequence"/>
</dbReference>
<dbReference type="NCBIfam" id="TIGR00229">
    <property type="entry name" value="sensory_box"/>
    <property type="match status" value="1"/>
</dbReference>
<dbReference type="InterPro" id="IPR031803">
    <property type="entry name" value="BAT_GAF/HTH-assoc"/>
</dbReference>
<dbReference type="Pfam" id="PF13185">
    <property type="entry name" value="GAF_2"/>
    <property type="match status" value="1"/>
</dbReference>
<keyword evidence="2" id="KW-0804">Transcription</keyword>
<proteinExistence type="predicted"/>
<dbReference type="InterPro" id="IPR000014">
    <property type="entry name" value="PAS"/>
</dbReference>
<evidence type="ECO:0000256" key="2">
    <source>
        <dbReference type="ARBA" id="ARBA00023163"/>
    </source>
</evidence>
<dbReference type="Pfam" id="PF00989">
    <property type="entry name" value="PAS"/>
    <property type="match status" value="1"/>
</dbReference>
<dbReference type="CDD" id="cd00130">
    <property type="entry name" value="PAS"/>
    <property type="match status" value="1"/>
</dbReference>
<comment type="caution">
    <text evidence="4">The sequence shown here is derived from an EMBL/GenBank/DDBJ whole genome shotgun (WGS) entry which is preliminary data.</text>
</comment>
<evidence type="ECO:0000256" key="1">
    <source>
        <dbReference type="ARBA" id="ARBA00023015"/>
    </source>
</evidence>
<dbReference type="Pfam" id="PF15915">
    <property type="entry name" value="BAT"/>
    <property type="match status" value="1"/>
</dbReference>
<dbReference type="SMART" id="SM00091">
    <property type="entry name" value="PAS"/>
    <property type="match status" value="2"/>
</dbReference>